<feature type="domain" description="General stress protein FMN-binding split barrel" evidence="1">
    <location>
        <begin position="9"/>
        <end position="152"/>
    </location>
</feature>
<reference evidence="2" key="2">
    <citation type="submission" date="2022-10" db="EMBL/GenBank/DDBJ databases">
        <authorList>
            <person name="Trinh H.N."/>
        </authorList>
    </citation>
    <scope>NUCLEOTIDE SEQUENCE</scope>
    <source>
        <strain evidence="2">RN2-1</strain>
    </source>
</reference>
<evidence type="ECO:0000313" key="2">
    <source>
        <dbReference type="EMBL" id="MCW3474893.1"/>
    </source>
</evidence>
<keyword evidence="3" id="KW-1185">Reference proteome</keyword>
<organism evidence="2 3">
    <name type="scientific">Limobrevibacterium gyesilva</name>
    <dbReference type="NCBI Taxonomy" id="2991712"/>
    <lineage>
        <taxon>Bacteria</taxon>
        <taxon>Pseudomonadati</taxon>
        <taxon>Pseudomonadota</taxon>
        <taxon>Alphaproteobacteria</taxon>
        <taxon>Acetobacterales</taxon>
        <taxon>Acetobacteraceae</taxon>
        <taxon>Limobrevibacterium</taxon>
    </lineage>
</organism>
<sequence>MSTENPRNLIWKHIHGIGTCMMVTHDGEHVRARPMTGIVRPEQNVIWFFTDTQTSKDEELQRDPRASLTFADLRDQNFVSVSGRITRVLDKETISDLWDEGAEAYFPNGPDDPGVVLLKFVPEFGEYWDAPSSTIVMAIKFIEAHIMGERPDLGTSGAAKFS</sequence>
<gene>
    <name evidence="2" type="ORF">OL599_09895</name>
</gene>
<dbReference type="InterPro" id="IPR038725">
    <property type="entry name" value="YdaG_split_barrel_FMN-bd"/>
</dbReference>
<dbReference type="Gene3D" id="2.30.110.10">
    <property type="entry name" value="Electron Transport, Fmn-binding Protein, Chain A"/>
    <property type="match status" value="1"/>
</dbReference>
<comment type="caution">
    <text evidence="2">The sequence shown here is derived from an EMBL/GenBank/DDBJ whole genome shotgun (WGS) entry which is preliminary data.</text>
</comment>
<dbReference type="EMBL" id="JAPDNT010000005">
    <property type="protein sequence ID" value="MCW3474893.1"/>
    <property type="molecule type" value="Genomic_DNA"/>
</dbReference>
<dbReference type="PANTHER" id="PTHR34818:SF1">
    <property type="entry name" value="PROTEIN BLI-3"/>
    <property type="match status" value="1"/>
</dbReference>
<dbReference type="Pfam" id="PF16242">
    <property type="entry name" value="Pyrid_ox_like"/>
    <property type="match status" value="1"/>
</dbReference>
<proteinExistence type="predicted"/>
<dbReference type="AlphaFoldDB" id="A0AA41YQR0"/>
<name>A0AA41YQR0_9PROT</name>
<dbReference type="Proteomes" id="UP001165679">
    <property type="component" value="Unassembled WGS sequence"/>
</dbReference>
<evidence type="ECO:0000259" key="1">
    <source>
        <dbReference type="Pfam" id="PF16242"/>
    </source>
</evidence>
<dbReference type="InterPro" id="IPR012349">
    <property type="entry name" value="Split_barrel_FMN-bd"/>
</dbReference>
<evidence type="ECO:0000313" key="3">
    <source>
        <dbReference type="Proteomes" id="UP001165679"/>
    </source>
</evidence>
<dbReference type="RefSeq" id="WP_264713550.1">
    <property type="nucleotide sequence ID" value="NZ_JAPDNT010000005.1"/>
</dbReference>
<dbReference type="SUPFAM" id="SSF50475">
    <property type="entry name" value="FMN-binding split barrel"/>
    <property type="match status" value="1"/>
</dbReference>
<reference evidence="2" key="1">
    <citation type="submission" date="2022-09" db="EMBL/GenBank/DDBJ databases">
        <title>Rhodovastum sp. nov. RN2-1 isolated from soil in Seongnam, South Korea.</title>
        <authorList>
            <person name="Le N.T."/>
        </authorList>
    </citation>
    <scope>NUCLEOTIDE SEQUENCE</scope>
    <source>
        <strain evidence="2">RN2-1</strain>
    </source>
</reference>
<dbReference type="InterPro" id="IPR052917">
    <property type="entry name" value="Stress-Dev_Protein"/>
</dbReference>
<protein>
    <submittedName>
        <fullName evidence="2">Pyridoxamine 5'-phosphate oxidase family protein</fullName>
    </submittedName>
</protein>
<accession>A0AA41YQR0</accession>
<dbReference type="PANTHER" id="PTHR34818">
    <property type="entry name" value="PROTEIN BLI-3"/>
    <property type="match status" value="1"/>
</dbReference>